<evidence type="ECO:0000256" key="1">
    <source>
        <dbReference type="SAM" id="Phobius"/>
    </source>
</evidence>
<dbReference type="EMBL" id="CP104311">
    <property type="protein sequence ID" value="WWF03067.1"/>
    <property type="molecule type" value="Genomic_DNA"/>
</dbReference>
<protein>
    <submittedName>
        <fullName evidence="2">Uncharacterized protein</fullName>
    </submittedName>
</protein>
<dbReference type="RefSeq" id="WP_198322183.1">
    <property type="nucleotide sequence ID" value="NZ_CP104311.1"/>
</dbReference>
<evidence type="ECO:0000313" key="3">
    <source>
        <dbReference type="Proteomes" id="UP001359308"/>
    </source>
</evidence>
<gene>
    <name evidence="2" type="ORF">N4J17_05455</name>
</gene>
<keyword evidence="1" id="KW-0472">Membrane</keyword>
<accession>A0ABZ2F721</accession>
<sequence length="66" mass="7446">MTTRDIFHRLRVGLALLVGFLVGKSLGEHFGHHASEFFIGGFMLGFLLTHAIYWIIDRTFSGRAPL</sequence>
<reference evidence="2 3" key="1">
    <citation type="submission" date="2022-09" db="EMBL/GenBank/DDBJ databases">
        <authorList>
            <person name="Giprobiosintez L."/>
        </authorList>
    </citation>
    <scope>NUCLEOTIDE SEQUENCE [LARGE SCALE GENOMIC DNA]</scope>
    <source>
        <strain evidence="3">VKPM-B-12549 (GBS-15)</strain>
    </source>
</reference>
<organism evidence="2 3">
    <name type="scientific">Methylococcus capsulatus</name>
    <dbReference type="NCBI Taxonomy" id="414"/>
    <lineage>
        <taxon>Bacteria</taxon>
        <taxon>Pseudomonadati</taxon>
        <taxon>Pseudomonadota</taxon>
        <taxon>Gammaproteobacteria</taxon>
        <taxon>Methylococcales</taxon>
        <taxon>Methylococcaceae</taxon>
        <taxon>Methylococcus</taxon>
    </lineage>
</organism>
<evidence type="ECO:0000313" key="2">
    <source>
        <dbReference type="EMBL" id="WWF03067.1"/>
    </source>
</evidence>
<dbReference type="Proteomes" id="UP001359308">
    <property type="component" value="Chromosome"/>
</dbReference>
<keyword evidence="1" id="KW-1133">Transmembrane helix</keyword>
<keyword evidence="3" id="KW-1185">Reference proteome</keyword>
<feature type="transmembrane region" description="Helical" evidence="1">
    <location>
        <begin position="37"/>
        <end position="56"/>
    </location>
</feature>
<name>A0ABZ2F721_METCP</name>
<proteinExistence type="predicted"/>
<keyword evidence="1" id="KW-0812">Transmembrane</keyword>